<proteinExistence type="predicted"/>
<accession>C7QYI9</accession>
<protein>
    <submittedName>
        <fullName evidence="1">Uncharacterized protein</fullName>
    </submittedName>
</protein>
<keyword evidence="2" id="KW-1185">Reference proteome</keyword>
<dbReference type="KEGG" id="jde:Jden_0161"/>
<evidence type="ECO:0000313" key="2">
    <source>
        <dbReference type="Proteomes" id="UP000000628"/>
    </source>
</evidence>
<dbReference type="AlphaFoldDB" id="C7QYI9"/>
<dbReference type="Proteomes" id="UP000000628">
    <property type="component" value="Chromosome"/>
</dbReference>
<sequence>MSGVYSSQLLSGPRGRRLLLELASSRHEPLEKLLIQTVATGVNSGIQGQVIVELGRSVPAITAEPPNEYEMLLALRETVASAQYWQAPDVEDALLTHKSVSAALRPIAEVVAGVVPDWWVGDMGGQQRRVQDEFAMPLSDPAAWRAGAGVQQWYRRAMAEELHSQQHDPNPENDISGMWWSTPAHESIPATTRSLGDLGPVGLWAQEDMSISQYAITWPIDIIGSSRILELRTAADYVNLVERYPLRMTRSRLHDWYRVTGTVDEWFIPHWGMIAKDYDAVHLTTVAYLEAATRRLPIAGGSTMLAGWSPDVTYWIGNCVVGGSRPQEWQHKSVGNGDLWLAA</sequence>
<dbReference type="eggNOG" id="ENOG5031JT7">
    <property type="taxonomic scope" value="Bacteria"/>
</dbReference>
<gene>
    <name evidence="1" type="ordered locus">Jden_0161</name>
</gene>
<organism evidence="1 2">
    <name type="scientific">Jonesia denitrificans (strain ATCC 14870 / DSM 20603 / BCRC 15368 / CIP 55.134 / JCM 11481 / NBRC 15587 / NCTC 10816 / Prevot 55134)</name>
    <name type="common">Listeria denitrificans</name>
    <dbReference type="NCBI Taxonomy" id="471856"/>
    <lineage>
        <taxon>Bacteria</taxon>
        <taxon>Bacillati</taxon>
        <taxon>Actinomycetota</taxon>
        <taxon>Actinomycetes</taxon>
        <taxon>Micrococcales</taxon>
        <taxon>Jonesiaceae</taxon>
        <taxon>Jonesia</taxon>
    </lineage>
</organism>
<dbReference type="RefSeq" id="WP_012805941.1">
    <property type="nucleotide sequence ID" value="NC_013174.1"/>
</dbReference>
<dbReference type="HOGENOM" id="CLU_778051_0_0_11"/>
<name>C7QYI9_JONDD</name>
<dbReference type="OrthoDB" id="4700192at2"/>
<reference evidence="1 2" key="1">
    <citation type="journal article" date="2009" name="Stand. Genomic Sci.">
        <title>Complete genome sequence of Jonesia denitrificans type strain (Prevot 55134).</title>
        <authorList>
            <person name="Pukall R."/>
            <person name="Gehrich-Schroter G."/>
            <person name="Lapidus A."/>
            <person name="Nolan M."/>
            <person name="Glavina Del Rio T."/>
            <person name="Lucas S."/>
            <person name="Chen F."/>
            <person name="Tice H."/>
            <person name="Pitluck S."/>
            <person name="Cheng J.F."/>
            <person name="Copeland A."/>
            <person name="Saunders E."/>
            <person name="Brettin T."/>
            <person name="Detter J.C."/>
            <person name="Bruce D."/>
            <person name="Goodwin L."/>
            <person name="Pati A."/>
            <person name="Ivanova N."/>
            <person name="Mavromatis K."/>
            <person name="Ovchinnikova G."/>
            <person name="Chen A."/>
            <person name="Palaniappan K."/>
            <person name="Land M."/>
            <person name="Hauser L."/>
            <person name="Chang Y.J."/>
            <person name="Jeffries C.D."/>
            <person name="Chain P."/>
            <person name="Goker M."/>
            <person name="Bristow J."/>
            <person name="Eisen J.A."/>
            <person name="Markowitz V."/>
            <person name="Hugenholtz P."/>
            <person name="Kyrpides N.C."/>
            <person name="Klenk H.P."/>
            <person name="Han C."/>
        </authorList>
    </citation>
    <scope>NUCLEOTIDE SEQUENCE [LARGE SCALE GENOMIC DNA]</scope>
    <source>
        <strain evidence="2">ATCC 14870 / DSM 20603 / BCRC 15368 / CIP 55.134 / JCM 11481 / NBRC 15587 / NCTC 10816 / Prevot 55134</strain>
    </source>
</reference>
<evidence type="ECO:0000313" key="1">
    <source>
        <dbReference type="EMBL" id="ACV07836.1"/>
    </source>
</evidence>
<dbReference type="EMBL" id="CP001706">
    <property type="protein sequence ID" value="ACV07836.1"/>
    <property type="molecule type" value="Genomic_DNA"/>
</dbReference>